<keyword evidence="1" id="KW-0812">Transmembrane</keyword>
<reference evidence="2" key="1">
    <citation type="submission" date="2018-05" db="EMBL/GenBank/DDBJ databases">
        <authorList>
            <person name="Lanie J.A."/>
            <person name="Ng W.-L."/>
            <person name="Kazmierczak K.M."/>
            <person name="Andrzejewski T.M."/>
            <person name="Davidsen T.M."/>
            <person name="Wayne K.J."/>
            <person name="Tettelin H."/>
            <person name="Glass J.I."/>
            <person name="Rusch D."/>
            <person name="Podicherti R."/>
            <person name="Tsui H.-C.T."/>
            <person name="Winkler M.E."/>
        </authorList>
    </citation>
    <scope>NUCLEOTIDE SEQUENCE</scope>
</reference>
<gene>
    <name evidence="2" type="ORF">METZ01_LOCUS230296</name>
</gene>
<dbReference type="AlphaFoldDB" id="A0A382GRE7"/>
<proteinExistence type="predicted"/>
<name>A0A382GRE7_9ZZZZ</name>
<keyword evidence="1" id="KW-1133">Transmembrane helix</keyword>
<accession>A0A382GRE7</accession>
<sequence>MSMKSLIMTLILVSLGFGQSEIFDTNPGYIVVTSDTASIPIYVDGTLIGHTPIKNPIPVFQGVHTVSYHPPSLRDPFIQYGLIEEMKQVYVFSEDTVRVYLNTIVLNEELKRAKLDYRYTNYIGMGLFFILFWQLWIISS</sequence>
<feature type="transmembrane region" description="Helical" evidence="1">
    <location>
        <begin position="119"/>
        <end position="138"/>
    </location>
</feature>
<protein>
    <recommendedName>
        <fullName evidence="3">PEGA domain-containing protein</fullName>
    </recommendedName>
</protein>
<evidence type="ECO:0008006" key="3">
    <source>
        <dbReference type="Google" id="ProtNLM"/>
    </source>
</evidence>
<evidence type="ECO:0000256" key="1">
    <source>
        <dbReference type="SAM" id="Phobius"/>
    </source>
</evidence>
<keyword evidence="1" id="KW-0472">Membrane</keyword>
<evidence type="ECO:0000313" key="2">
    <source>
        <dbReference type="EMBL" id="SVB77442.1"/>
    </source>
</evidence>
<dbReference type="EMBL" id="UINC01056886">
    <property type="protein sequence ID" value="SVB77442.1"/>
    <property type="molecule type" value="Genomic_DNA"/>
</dbReference>
<organism evidence="2">
    <name type="scientific">marine metagenome</name>
    <dbReference type="NCBI Taxonomy" id="408172"/>
    <lineage>
        <taxon>unclassified sequences</taxon>
        <taxon>metagenomes</taxon>
        <taxon>ecological metagenomes</taxon>
    </lineage>
</organism>